<reference evidence="3" key="1">
    <citation type="journal article" date="2020" name="Nature">
        <title>Giant virus diversity and host interactions through global metagenomics.</title>
        <authorList>
            <person name="Schulz F."/>
            <person name="Roux S."/>
            <person name="Paez-Espino D."/>
            <person name="Jungbluth S."/>
            <person name="Walsh D.A."/>
            <person name="Denef V.J."/>
            <person name="McMahon K.D."/>
            <person name="Konstantinidis K.T."/>
            <person name="Eloe-Fadrosh E.A."/>
            <person name="Kyrpides N.C."/>
            <person name="Woyke T."/>
        </authorList>
    </citation>
    <scope>NUCLEOTIDE SEQUENCE</scope>
    <source>
        <strain evidence="3">GVMAG-M-3300027759-16</strain>
    </source>
</reference>
<keyword evidence="2" id="KW-0812">Transmembrane</keyword>
<feature type="compositionally biased region" description="Low complexity" evidence="1">
    <location>
        <begin position="550"/>
        <end position="563"/>
    </location>
</feature>
<name>A0A6C0L9S6_9ZZZZ</name>
<accession>A0A6C0L9S6</accession>
<feature type="compositionally biased region" description="Pro residues" evidence="1">
    <location>
        <begin position="598"/>
        <end position="621"/>
    </location>
</feature>
<evidence type="ECO:0000313" key="3">
    <source>
        <dbReference type="EMBL" id="QHU26418.1"/>
    </source>
</evidence>
<feature type="compositionally biased region" description="Pro residues" evidence="1">
    <location>
        <begin position="564"/>
        <end position="579"/>
    </location>
</feature>
<keyword evidence="2" id="KW-1133">Transmembrane helix</keyword>
<evidence type="ECO:0000256" key="1">
    <source>
        <dbReference type="SAM" id="MobiDB-lite"/>
    </source>
</evidence>
<sequence length="627" mass="68637">MTAIVKNVDTFSLDPNVVQFSTTPVTAPPFVIQGSTTSIPPMNRTSATMYTKIDSMQVNNGKQIQATPPNSTDPTLYASRTVNLTNILFGKDYLPATSLVDIVDPSTPRYELQFIAIHVNDLQNATYDYVTKLPVKGQQFNISIVFRNGRDIYHIIIPLYMNNAPIASVNPFLRTWLLNDKNPTGNYSVNQLFNFSSTTVAEFDSFTYTANYNQLSTNRFAGRYKLCVFKTPHIMPNFTSDVYDQTIFGMSDVYKSAPEFMYTLFWYYDHIFNFAAYGDMNLAYPSFPLQLSPDKHVRQVTPNSYPLATFYTIPINFLMNIKIPKDHVRKLSSVKCYPIDLVSQMDNGGGIYVDEQTAQPVDLAQVMGADITRPSVTPIPTTTTHFNYWNFILALAILFLLILFTYVVITMVFKHRMIANPVASEATMASEASLLHSASDATAAAAAPAAAAVAVVMSASAPSQQMPPTQQPIYQAPSYQAPIYQAPIYQPQMPYPQGYRGYQGYPSQGYPGYQGYNPSAPGSTYPPPEAPIGSNTSVTNPKAVKESAKKSVSPVNKKAATAPPASPPASPRLPVPSAPPQAASRLPPPQAASRLPVPSAPPRPATAPPRPATAPPRPSAAPPIGRR</sequence>
<feature type="transmembrane region" description="Helical" evidence="2">
    <location>
        <begin position="388"/>
        <end position="409"/>
    </location>
</feature>
<feature type="region of interest" description="Disordered" evidence="1">
    <location>
        <begin position="510"/>
        <end position="627"/>
    </location>
</feature>
<proteinExistence type="predicted"/>
<evidence type="ECO:0000256" key="2">
    <source>
        <dbReference type="SAM" id="Phobius"/>
    </source>
</evidence>
<keyword evidence="2" id="KW-0472">Membrane</keyword>
<dbReference type="AlphaFoldDB" id="A0A6C0L9S6"/>
<dbReference type="EMBL" id="MN740440">
    <property type="protein sequence ID" value="QHU26418.1"/>
    <property type="molecule type" value="Genomic_DNA"/>
</dbReference>
<organism evidence="3">
    <name type="scientific">viral metagenome</name>
    <dbReference type="NCBI Taxonomy" id="1070528"/>
    <lineage>
        <taxon>unclassified sequences</taxon>
        <taxon>metagenomes</taxon>
        <taxon>organismal metagenomes</taxon>
    </lineage>
</organism>
<protein>
    <submittedName>
        <fullName evidence="3">Uncharacterized protein</fullName>
    </submittedName>
</protein>